<feature type="compositionally biased region" description="Basic residues" evidence="1">
    <location>
        <begin position="164"/>
        <end position="183"/>
    </location>
</feature>
<protein>
    <submittedName>
        <fullName evidence="2">Histone H2A</fullName>
    </submittedName>
</protein>
<organism evidence="2 3">
    <name type="scientific">Nesidiocoris tenuis</name>
    <dbReference type="NCBI Taxonomy" id="355587"/>
    <lineage>
        <taxon>Eukaryota</taxon>
        <taxon>Metazoa</taxon>
        <taxon>Ecdysozoa</taxon>
        <taxon>Arthropoda</taxon>
        <taxon>Hexapoda</taxon>
        <taxon>Insecta</taxon>
        <taxon>Pterygota</taxon>
        <taxon>Neoptera</taxon>
        <taxon>Paraneoptera</taxon>
        <taxon>Hemiptera</taxon>
        <taxon>Heteroptera</taxon>
        <taxon>Panheteroptera</taxon>
        <taxon>Cimicomorpha</taxon>
        <taxon>Miridae</taxon>
        <taxon>Dicyphina</taxon>
        <taxon>Nesidiocoris</taxon>
    </lineage>
</organism>
<feature type="region of interest" description="Disordered" evidence="1">
    <location>
        <begin position="124"/>
        <end position="183"/>
    </location>
</feature>
<dbReference type="PANTHER" id="PTHR46367">
    <property type="entry name" value="ATAXIN-7-LIKE PROTEIN 3"/>
    <property type="match status" value="1"/>
</dbReference>
<keyword evidence="3" id="KW-1185">Reference proteome</keyword>
<name>A0ABN7B9V6_9HEMI</name>
<sequence length="183" mass="20780">MLIMKKWEAIQQEAQVLYQKTRSDVKRAAKTDPSASDNFVEKVNNKMIDDLVLEVVAQYHRAAVKGYADLAFPHKGSAMTNGSTTHEVKRYDEFDCPNCNQVCAPEKYKTHLWTCMKLRRVGSRRSTVRATPVSMKETSDPCPSTGTSDDGDYDDWSATPTSQTKKKKITQKSKNHKKVRFNV</sequence>
<proteinExistence type="predicted"/>
<reference evidence="2 3" key="1">
    <citation type="submission" date="2023-09" db="EMBL/GenBank/DDBJ databases">
        <title>Nesidiocoris tenuis whole genome shotgun sequence.</title>
        <authorList>
            <person name="Shibata T."/>
            <person name="Shimoda M."/>
            <person name="Kobayashi T."/>
            <person name="Uehara T."/>
        </authorList>
    </citation>
    <scope>NUCLEOTIDE SEQUENCE [LARGE SCALE GENOMIC DNA]</scope>
    <source>
        <strain evidence="2 3">Japan</strain>
    </source>
</reference>
<dbReference type="EMBL" id="AP028920">
    <property type="protein sequence ID" value="BET01173.1"/>
    <property type="molecule type" value="Genomic_DNA"/>
</dbReference>
<dbReference type="Proteomes" id="UP001307889">
    <property type="component" value="Chromosome 12"/>
</dbReference>
<evidence type="ECO:0000256" key="1">
    <source>
        <dbReference type="SAM" id="MobiDB-lite"/>
    </source>
</evidence>
<dbReference type="InterPro" id="IPR051078">
    <property type="entry name" value="SGF11"/>
</dbReference>
<evidence type="ECO:0000313" key="2">
    <source>
        <dbReference type="EMBL" id="BET01173.1"/>
    </source>
</evidence>
<dbReference type="PANTHER" id="PTHR46367:SF1">
    <property type="entry name" value="ATAXIN-7-LIKE PROTEIN 3"/>
    <property type="match status" value="1"/>
</dbReference>
<accession>A0ABN7B9V6</accession>
<gene>
    <name evidence="2" type="ORF">NTJ_13989</name>
</gene>
<evidence type="ECO:0000313" key="3">
    <source>
        <dbReference type="Proteomes" id="UP001307889"/>
    </source>
</evidence>